<keyword evidence="1" id="KW-1133">Transmembrane helix</keyword>
<organism evidence="2 3">
    <name type="scientific">Paenibacillus gyeongsangnamensis</name>
    <dbReference type="NCBI Taxonomy" id="3388067"/>
    <lineage>
        <taxon>Bacteria</taxon>
        <taxon>Bacillati</taxon>
        <taxon>Bacillota</taxon>
        <taxon>Bacilli</taxon>
        <taxon>Bacillales</taxon>
        <taxon>Paenibacillaceae</taxon>
        <taxon>Paenibacillus</taxon>
    </lineage>
</organism>
<comment type="caution">
    <text evidence="2">The sequence shown here is derived from an EMBL/GenBank/DDBJ whole genome shotgun (WGS) entry which is preliminary data.</text>
</comment>
<feature type="transmembrane region" description="Helical" evidence="1">
    <location>
        <begin position="6"/>
        <end position="25"/>
    </location>
</feature>
<evidence type="ECO:0000256" key="1">
    <source>
        <dbReference type="SAM" id="Phobius"/>
    </source>
</evidence>
<proteinExistence type="predicted"/>
<accession>A0ABT4Q4N3</accession>
<keyword evidence="1" id="KW-0812">Transmembrane</keyword>
<sequence>MNPKQAFVAGSVALTITFVGGGWISKDSHAALYNRLEKSEPTNVRMAAKDDFLQALGAASEEEVYHSLLQGQSLADIAGTHQKDIEQLIHLQTAELTAQLDARLANGSLPAEVYEAQKAELTEMIRKSVYGVTNA</sequence>
<keyword evidence="1" id="KW-0472">Membrane</keyword>
<dbReference type="EMBL" id="JAQAGZ010000003">
    <property type="protein sequence ID" value="MCZ8511783.1"/>
    <property type="molecule type" value="Genomic_DNA"/>
</dbReference>
<dbReference type="Proteomes" id="UP001527882">
    <property type="component" value="Unassembled WGS sequence"/>
</dbReference>
<keyword evidence="3" id="KW-1185">Reference proteome</keyword>
<dbReference type="RefSeq" id="WP_269880186.1">
    <property type="nucleotide sequence ID" value="NZ_JAQAGZ010000003.1"/>
</dbReference>
<reference evidence="2 3" key="1">
    <citation type="submission" date="2022-12" db="EMBL/GenBank/DDBJ databases">
        <title>Draft genome sequence of Paenibacillus sp. dW9.</title>
        <authorList>
            <person name="Choi E.-W."/>
            <person name="Kim D.-U."/>
        </authorList>
    </citation>
    <scope>NUCLEOTIDE SEQUENCE [LARGE SCALE GENOMIC DNA]</scope>
    <source>
        <strain evidence="3">dW9</strain>
    </source>
</reference>
<evidence type="ECO:0000313" key="2">
    <source>
        <dbReference type="EMBL" id="MCZ8511783.1"/>
    </source>
</evidence>
<gene>
    <name evidence="2" type="ORF">O9H85_04965</name>
</gene>
<evidence type="ECO:0000313" key="3">
    <source>
        <dbReference type="Proteomes" id="UP001527882"/>
    </source>
</evidence>
<protein>
    <submittedName>
        <fullName evidence="2">Uncharacterized protein</fullName>
    </submittedName>
</protein>
<name>A0ABT4Q4N3_9BACL</name>